<dbReference type="InterPro" id="IPR016035">
    <property type="entry name" value="Acyl_Trfase/lysoPLipase"/>
</dbReference>
<feature type="domain" description="PNPLA" evidence="2">
    <location>
        <begin position="10"/>
        <end position="197"/>
    </location>
</feature>
<accession>A0A1W1CW04</accession>
<name>A0A1W1CW04_9ZZZZ</name>
<dbReference type="Pfam" id="PF01734">
    <property type="entry name" value="Patatin"/>
    <property type="match status" value="1"/>
</dbReference>
<dbReference type="Gene3D" id="3.40.1090.10">
    <property type="entry name" value="Cytosolic phospholipase A2 catalytic domain"/>
    <property type="match status" value="1"/>
</dbReference>
<proteinExistence type="predicted"/>
<dbReference type="NCBIfam" id="NF041079">
    <property type="entry name" value="CBASS_lipase"/>
    <property type="match status" value="1"/>
</dbReference>
<sequence>MADNQKFRILSLDGGGIRGLYSAQMLKNIEDKCGVDFYNDFDLIVGTSTGSILAGAIVQKIDLDKVISLYENEGKNIFKKRLFCRFGLFKSKYSPEPLKEQLKSIFGNTTFKDIKKPLLINATDIGNSSQFVFKTTFNNQRDADGNNKNLVRDPDIAFYDAILASSSAPIFFPPHKVGNFLLSDGGLWANSPVLVALAEAKKIFNAEPKDVVILSIGTGVEENDYHIDTEKWGFLTGWKKSKLISTILNLQTKVNSSLLKFLMPKENILRLTFTSDKTLPLDDTTQNKNLLSRADKDFSDRYAEIQTFIDTYIKGSNVI</sequence>
<reference evidence="3" key="1">
    <citation type="submission" date="2016-10" db="EMBL/GenBank/DDBJ databases">
        <authorList>
            <person name="de Groot N.N."/>
        </authorList>
    </citation>
    <scope>NUCLEOTIDE SEQUENCE</scope>
</reference>
<evidence type="ECO:0000256" key="1">
    <source>
        <dbReference type="ARBA" id="ARBA00023098"/>
    </source>
</evidence>
<gene>
    <name evidence="3" type="ORF">MNB_SV-3-636</name>
</gene>
<dbReference type="InterPro" id="IPR002641">
    <property type="entry name" value="PNPLA_dom"/>
</dbReference>
<dbReference type="PROSITE" id="PS51635">
    <property type="entry name" value="PNPLA"/>
    <property type="match status" value="1"/>
</dbReference>
<keyword evidence="1" id="KW-0443">Lipid metabolism</keyword>
<organism evidence="3">
    <name type="scientific">hydrothermal vent metagenome</name>
    <dbReference type="NCBI Taxonomy" id="652676"/>
    <lineage>
        <taxon>unclassified sequences</taxon>
        <taxon>metagenomes</taxon>
        <taxon>ecological metagenomes</taxon>
    </lineage>
</organism>
<dbReference type="InterPro" id="IPR047156">
    <property type="entry name" value="Teg/CotR/CapV-like"/>
</dbReference>
<evidence type="ECO:0000259" key="2">
    <source>
        <dbReference type="PROSITE" id="PS51635"/>
    </source>
</evidence>
<dbReference type="CDD" id="cd07199">
    <property type="entry name" value="Pat17_PNPLA8_PNPLA9_like"/>
    <property type="match status" value="1"/>
</dbReference>
<dbReference type="EMBL" id="FPHI01000044">
    <property type="protein sequence ID" value="SFV70058.1"/>
    <property type="molecule type" value="Genomic_DNA"/>
</dbReference>
<evidence type="ECO:0000313" key="3">
    <source>
        <dbReference type="EMBL" id="SFV70058.1"/>
    </source>
</evidence>
<protein>
    <submittedName>
        <fullName evidence="3">Patatin</fullName>
    </submittedName>
</protein>
<dbReference type="PANTHER" id="PTHR24138">
    <property type="entry name" value="INTRACELLLAR PHOSPHOLIPASE A FAMILY"/>
    <property type="match status" value="1"/>
</dbReference>
<dbReference type="SUPFAM" id="SSF52151">
    <property type="entry name" value="FabD/lysophospholipase-like"/>
    <property type="match status" value="1"/>
</dbReference>
<dbReference type="PANTHER" id="PTHR24138:SF12">
    <property type="entry name" value="PATATIN FAMILY PROTEIN"/>
    <property type="match status" value="1"/>
</dbReference>
<dbReference type="GO" id="GO:0006629">
    <property type="term" value="P:lipid metabolic process"/>
    <property type="evidence" value="ECO:0007669"/>
    <property type="project" value="UniProtKB-KW"/>
</dbReference>
<dbReference type="AlphaFoldDB" id="A0A1W1CW04"/>